<evidence type="ECO:0000313" key="4">
    <source>
        <dbReference type="EMBL" id="CAG5186048.1"/>
    </source>
</evidence>
<protein>
    <submittedName>
        <fullName evidence="4">Uncharacterized protein</fullName>
    </submittedName>
</protein>
<feature type="compositionally biased region" description="Polar residues" evidence="2">
    <location>
        <begin position="83"/>
        <end position="97"/>
    </location>
</feature>
<dbReference type="Proteomes" id="UP000676310">
    <property type="component" value="Unassembled WGS sequence"/>
</dbReference>
<keyword evidence="3" id="KW-0472">Membrane</keyword>
<sequence>MPPKMIFGAGAKFHIFGIERPYNTLPAERPTSGAGAKMTLSKEVFQSGAGPEAGDGASAGSGDLAFATTKQVPTLKESELSRQVEQVSNNMSERGETASNQLEQALKQRDALQQQLNEEYDRAGNLELQCDKLKDQLAYCKNELANSQRIQNDTEYTLKQSESTLAEEQSTTKTLEARIAKLEKDVALNEAAVKDKAKQIDNLTADCQQVYQTLDIVARERDEVRIDLRNKELEFDDLKDQWQSDTERIAELEETIKEHEDSNLVAELENDIAGLNDKQEQFFRTLLVKDERISHLEAMLQKEKERNLHNADENARAAAASPVDDQRHIGSMGGTLEDEFSMLDEDDFMEYEPELGTLSAVHVAASVKPVAARVPPSTIKISQAASVEPRKAAPAPPSTIVVYNAASTEPAAVEVPKHAIAVRDAASVEPRDPAPAPPSTIYFNEPVSTAPEAARVPVQTMEFFKALSTSPIQPTRVRLSFHDVHDIASFAPEQPADAPLAYYTQKVASTAPVEPARPPLSFHDVHDIASYAPIQPVGVLLAIHERKAVSTEPIEPARASLSFDDVHNIASFAPEQPVGAPLAIHEQEAVSTKPVEPARAPLSINDVLYIASYAPKQPAGALLAVHEQEAVSTEPIEPARALLSINDVHDIASYAPIQPVGALLAIHEREAVSTEPIEPTRASLCFDDVHNIASFAPEQPTPVASTIVRHEIANFAPKEPSLPVLTVNMIEAASTRPVARQVTTAELPTQTDAPAATTNLSTQTDAPTTTTDLSMQTDPPALTSQLLPQANLETTPIEPSTQTATMKPNNRLAPIKVTREIIPVAEQCETSNTLPVMATSSKKAGFTGWIPMLFAVMIAIYALVLKAELAAWENANGVGFGGGHGNMASRSGAYGNGRYLFGAIPIGMDIGNSWVSEQIARHMSAAISLIEDWAGIANEPMY</sequence>
<dbReference type="OrthoDB" id="3788331at2759"/>
<dbReference type="EMBL" id="CAJRGZ010000030">
    <property type="protein sequence ID" value="CAG5186048.1"/>
    <property type="molecule type" value="Genomic_DNA"/>
</dbReference>
<evidence type="ECO:0000313" key="5">
    <source>
        <dbReference type="Proteomes" id="UP000676310"/>
    </source>
</evidence>
<feature type="region of interest" description="Disordered" evidence="2">
    <location>
        <begin position="745"/>
        <end position="778"/>
    </location>
</feature>
<gene>
    <name evidence="4" type="ORF">ALTATR162_LOCUS11477</name>
</gene>
<evidence type="ECO:0000256" key="3">
    <source>
        <dbReference type="SAM" id="Phobius"/>
    </source>
</evidence>
<feature type="coiled-coil region" evidence="1">
    <location>
        <begin position="221"/>
        <end position="285"/>
    </location>
</feature>
<dbReference type="RefSeq" id="XP_043175054.1">
    <property type="nucleotide sequence ID" value="XM_043319119.1"/>
</dbReference>
<proteinExistence type="predicted"/>
<reference evidence="4" key="1">
    <citation type="submission" date="2021-05" db="EMBL/GenBank/DDBJ databases">
        <authorList>
            <person name="Stam R."/>
        </authorList>
    </citation>
    <scope>NUCLEOTIDE SEQUENCE</scope>
    <source>
        <strain evidence="4">CS162</strain>
    </source>
</reference>
<feature type="compositionally biased region" description="Polar residues" evidence="2">
    <location>
        <begin position="745"/>
        <end position="761"/>
    </location>
</feature>
<keyword evidence="3" id="KW-0812">Transmembrane</keyword>
<feature type="transmembrane region" description="Helical" evidence="3">
    <location>
        <begin position="846"/>
        <end position="864"/>
    </location>
</feature>
<feature type="region of interest" description="Disordered" evidence="2">
    <location>
        <begin position="71"/>
        <end position="97"/>
    </location>
</feature>
<keyword evidence="1" id="KW-0175">Coiled coil</keyword>
<feature type="compositionally biased region" description="Low complexity" evidence="2">
    <location>
        <begin position="762"/>
        <end position="771"/>
    </location>
</feature>
<dbReference type="GeneID" id="67011753"/>
<accession>A0A8J2IFP8</accession>
<keyword evidence="3" id="KW-1133">Transmembrane helix</keyword>
<name>A0A8J2IFP8_9PLEO</name>
<dbReference type="SUPFAM" id="SSF57997">
    <property type="entry name" value="Tropomyosin"/>
    <property type="match status" value="1"/>
</dbReference>
<dbReference type="AlphaFoldDB" id="A0A8J2IFP8"/>
<organism evidence="4 5">
    <name type="scientific">Alternaria atra</name>
    <dbReference type="NCBI Taxonomy" id="119953"/>
    <lineage>
        <taxon>Eukaryota</taxon>
        <taxon>Fungi</taxon>
        <taxon>Dikarya</taxon>
        <taxon>Ascomycota</taxon>
        <taxon>Pezizomycotina</taxon>
        <taxon>Dothideomycetes</taxon>
        <taxon>Pleosporomycetidae</taxon>
        <taxon>Pleosporales</taxon>
        <taxon>Pleosporineae</taxon>
        <taxon>Pleosporaceae</taxon>
        <taxon>Alternaria</taxon>
        <taxon>Alternaria sect. Ulocladioides</taxon>
    </lineage>
</organism>
<evidence type="ECO:0000256" key="2">
    <source>
        <dbReference type="SAM" id="MobiDB-lite"/>
    </source>
</evidence>
<keyword evidence="5" id="KW-1185">Reference proteome</keyword>
<comment type="caution">
    <text evidence="4">The sequence shown here is derived from an EMBL/GenBank/DDBJ whole genome shotgun (WGS) entry which is preliminary data.</text>
</comment>
<evidence type="ECO:0000256" key="1">
    <source>
        <dbReference type="SAM" id="Coils"/>
    </source>
</evidence>